<dbReference type="STRING" id="61424.A0A2T9XYY7"/>
<evidence type="ECO:0000313" key="5">
    <source>
        <dbReference type="Proteomes" id="UP000245699"/>
    </source>
</evidence>
<name>A0A2T9XYY7_9FUNG</name>
<dbReference type="InterPro" id="IPR036770">
    <property type="entry name" value="Ankyrin_rpt-contain_sf"/>
</dbReference>
<sequence>MDKLSSYQILTRIFIYSQNPQVHLVNRNFYEISTLNSFRTNFLIHKLGKENVFKISNYGEEFDLYPNLFKKQELVFSLLKKGAIPDSETIHDLFQIALDRGWVEVVEYLLNLFYETTEQEFLNINYENCNNIPKPKQKDMKRFHPRISLNAYLKFFIQYAISGGNVEIVEMLLNAHKIFSKKDIDFPNHKFVNHPKILLIDLDSKELCDLLEKGGIGLLELFLVNELNTYSVDNSIFSEFCKRGNMKFVKFLDKNGADIDENNGAPLKFAIENNHLDVVKYLIGRGADTTICRDLDSFLNSQNIHPTFANTINNEKQTTEDAKVYTLQEASSNGYLDIVKYLVKSGVNIHENNEIALKEASENGYLDVVKYLVEKGADIHADQDWALGMASKSGYLDIVEYLVEKGAKVQARENFALGIACWNKRLDIAKYLIENGADIIAETHWKQIFKDKNTHLDVVNYLLERGLYFSKPYSILGVVSSKGNLEFVKYLVENGADIRTNNDVAFRSASLNGHLDVVKYLVDNGADIHANNDSALRLAAKYGYLDVVKYLVQSGADIHANGDIDLREASVNRRSEVVKYLIENGADIHAEVIAL</sequence>
<evidence type="ECO:0000256" key="1">
    <source>
        <dbReference type="ARBA" id="ARBA00022737"/>
    </source>
</evidence>
<dbReference type="SUPFAM" id="SSF48403">
    <property type="entry name" value="Ankyrin repeat"/>
    <property type="match status" value="2"/>
</dbReference>
<dbReference type="Proteomes" id="UP000245699">
    <property type="component" value="Unassembled WGS sequence"/>
</dbReference>
<feature type="repeat" description="ANK" evidence="3">
    <location>
        <begin position="262"/>
        <end position="294"/>
    </location>
</feature>
<dbReference type="PROSITE" id="PS50088">
    <property type="entry name" value="ANK_REPEAT"/>
    <property type="match status" value="7"/>
</dbReference>
<accession>A0A2T9XYY7</accession>
<dbReference type="InterPro" id="IPR002110">
    <property type="entry name" value="Ankyrin_rpt"/>
</dbReference>
<feature type="repeat" description="ANK" evidence="3">
    <location>
        <begin position="531"/>
        <end position="563"/>
    </location>
</feature>
<dbReference type="PROSITE" id="PS50297">
    <property type="entry name" value="ANK_REP_REGION"/>
    <property type="match status" value="5"/>
</dbReference>
<dbReference type="Gene3D" id="1.25.40.20">
    <property type="entry name" value="Ankyrin repeat-containing domain"/>
    <property type="match status" value="3"/>
</dbReference>
<reference evidence="4 5" key="1">
    <citation type="journal article" date="2018" name="MBio">
        <title>Comparative Genomics Reveals the Core Gene Toolbox for the Fungus-Insect Symbiosis.</title>
        <authorList>
            <person name="Wang Y."/>
            <person name="Stata M."/>
            <person name="Wang W."/>
            <person name="Stajich J.E."/>
            <person name="White M.M."/>
            <person name="Moncalvo J.M."/>
        </authorList>
    </citation>
    <scope>NUCLEOTIDE SEQUENCE [LARGE SCALE GENOMIC DNA]</scope>
    <source>
        <strain evidence="4 5">AUS-77-4</strain>
    </source>
</reference>
<keyword evidence="2 3" id="KW-0040">ANK repeat</keyword>
<evidence type="ECO:0000313" key="4">
    <source>
        <dbReference type="EMBL" id="PVU85287.1"/>
    </source>
</evidence>
<protein>
    <submittedName>
        <fullName evidence="4">Uncharacterized protein</fullName>
    </submittedName>
</protein>
<evidence type="ECO:0000256" key="3">
    <source>
        <dbReference type="PROSITE-ProRule" id="PRU00023"/>
    </source>
</evidence>
<feature type="repeat" description="ANK" evidence="3">
    <location>
        <begin position="352"/>
        <end position="384"/>
    </location>
</feature>
<dbReference type="EMBL" id="MBFT01001112">
    <property type="protein sequence ID" value="PVU85287.1"/>
    <property type="molecule type" value="Genomic_DNA"/>
</dbReference>
<dbReference type="AlphaFoldDB" id="A0A2T9XYY7"/>
<organism evidence="4 5">
    <name type="scientific">Furculomyces boomerangus</name>
    <dbReference type="NCBI Taxonomy" id="61424"/>
    <lineage>
        <taxon>Eukaryota</taxon>
        <taxon>Fungi</taxon>
        <taxon>Fungi incertae sedis</taxon>
        <taxon>Zoopagomycota</taxon>
        <taxon>Kickxellomycotina</taxon>
        <taxon>Harpellomycetes</taxon>
        <taxon>Harpellales</taxon>
        <taxon>Harpellaceae</taxon>
        <taxon>Furculomyces</taxon>
    </lineage>
</organism>
<dbReference type="Pfam" id="PF12796">
    <property type="entry name" value="Ank_2"/>
    <property type="match status" value="4"/>
</dbReference>
<feature type="repeat" description="ANK" evidence="3">
    <location>
        <begin position="501"/>
        <end position="533"/>
    </location>
</feature>
<gene>
    <name evidence="4" type="ORF">BB559_007112</name>
</gene>
<proteinExistence type="predicted"/>
<keyword evidence="5" id="KW-1185">Reference proteome</keyword>
<dbReference type="PANTHER" id="PTHR24126:SF14">
    <property type="entry name" value="ANK_REP_REGION DOMAIN-CONTAINING PROTEIN"/>
    <property type="match status" value="1"/>
</dbReference>
<dbReference type="OrthoDB" id="366390at2759"/>
<feature type="repeat" description="ANK" evidence="3">
    <location>
        <begin position="471"/>
        <end position="503"/>
    </location>
</feature>
<keyword evidence="1" id="KW-0677">Repeat</keyword>
<dbReference type="SMART" id="SM00248">
    <property type="entry name" value="ANK"/>
    <property type="match status" value="11"/>
</dbReference>
<feature type="repeat" description="ANK" evidence="3">
    <location>
        <begin position="382"/>
        <end position="414"/>
    </location>
</feature>
<dbReference type="PANTHER" id="PTHR24126">
    <property type="entry name" value="ANKYRIN REPEAT, PH AND SEC7 DOMAIN CONTAINING PROTEIN SECG-RELATED"/>
    <property type="match status" value="1"/>
</dbReference>
<comment type="caution">
    <text evidence="4">The sequence shown here is derived from an EMBL/GenBank/DDBJ whole genome shotgun (WGS) entry which is preliminary data.</text>
</comment>
<feature type="repeat" description="ANK" evidence="3">
    <location>
        <begin position="561"/>
        <end position="593"/>
    </location>
</feature>
<evidence type="ECO:0000256" key="2">
    <source>
        <dbReference type="ARBA" id="ARBA00023043"/>
    </source>
</evidence>